<dbReference type="GO" id="GO:0006952">
    <property type="term" value="P:defense response"/>
    <property type="evidence" value="ECO:0007669"/>
    <property type="project" value="InterPro"/>
</dbReference>
<dbReference type="InterPro" id="IPR027417">
    <property type="entry name" value="P-loop_NTPase"/>
</dbReference>
<dbReference type="Proteomes" id="UP001157006">
    <property type="component" value="Chromosome 1S"/>
</dbReference>
<dbReference type="PANTHER" id="PTHR11017">
    <property type="entry name" value="LEUCINE-RICH REPEAT-CONTAINING PROTEIN"/>
    <property type="match status" value="1"/>
</dbReference>
<dbReference type="PANTHER" id="PTHR11017:SF290">
    <property type="entry name" value="ADP-RIBOSYL CYCLASE_CYCLIC ADP-RIBOSE HYDROLASE"/>
    <property type="match status" value="1"/>
</dbReference>
<dbReference type="Gene3D" id="3.40.50.300">
    <property type="entry name" value="P-loop containing nucleotide triphosphate hydrolases"/>
    <property type="match status" value="1"/>
</dbReference>
<gene>
    <name evidence="1" type="ORF">VFH_I068720</name>
</gene>
<keyword evidence="2" id="KW-1185">Reference proteome</keyword>
<evidence type="ECO:0000313" key="1">
    <source>
        <dbReference type="EMBL" id="CAI8592986.1"/>
    </source>
</evidence>
<proteinExistence type="predicted"/>
<evidence type="ECO:0000313" key="2">
    <source>
        <dbReference type="Proteomes" id="UP001157006"/>
    </source>
</evidence>
<name>A0AAV0Z4P9_VICFA</name>
<dbReference type="SUPFAM" id="SSF52540">
    <property type="entry name" value="P-loop containing nucleoside triphosphate hydrolases"/>
    <property type="match status" value="1"/>
</dbReference>
<accession>A0AAV0Z4P9</accession>
<dbReference type="InterPro" id="IPR044974">
    <property type="entry name" value="Disease_R_plants"/>
</dbReference>
<dbReference type="AlphaFoldDB" id="A0AAV0Z4P9"/>
<dbReference type="EMBL" id="OX451735">
    <property type="protein sequence ID" value="CAI8592986.1"/>
    <property type="molecule type" value="Genomic_DNA"/>
</dbReference>
<organism evidence="1 2">
    <name type="scientific">Vicia faba</name>
    <name type="common">Broad bean</name>
    <name type="synonym">Faba vulgaris</name>
    <dbReference type="NCBI Taxonomy" id="3906"/>
    <lineage>
        <taxon>Eukaryota</taxon>
        <taxon>Viridiplantae</taxon>
        <taxon>Streptophyta</taxon>
        <taxon>Embryophyta</taxon>
        <taxon>Tracheophyta</taxon>
        <taxon>Spermatophyta</taxon>
        <taxon>Magnoliopsida</taxon>
        <taxon>eudicotyledons</taxon>
        <taxon>Gunneridae</taxon>
        <taxon>Pentapetalae</taxon>
        <taxon>rosids</taxon>
        <taxon>fabids</taxon>
        <taxon>Fabales</taxon>
        <taxon>Fabaceae</taxon>
        <taxon>Papilionoideae</taxon>
        <taxon>50 kb inversion clade</taxon>
        <taxon>NPAAA clade</taxon>
        <taxon>Hologalegina</taxon>
        <taxon>IRL clade</taxon>
        <taxon>Fabeae</taxon>
        <taxon>Vicia</taxon>
    </lineage>
</organism>
<sequence length="109" mass="12279">MTESSVELDKLVGLDVRDKPESIEIETIVQAVIKSLNHKFSGFTSDLVGMQPRIEELEKLLKLSSKDDDFRVLGILGMGGVGETTHATILYDRISYQFDARCFINNTHY</sequence>
<reference evidence="1 2" key="1">
    <citation type="submission" date="2023-01" db="EMBL/GenBank/DDBJ databases">
        <authorList>
            <person name="Kreplak J."/>
        </authorList>
    </citation>
    <scope>NUCLEOTIDE SEQUENCE [LARGE SCALE GENOMIC DNA]</scope>
</reference>
<protein>
    <submittedName>
        <fullName evidence="1">Uncharacterized protein</fullName>
    </submittedName>
</protein>